<dbReference type="GO" id="GO:0008534">
    <property type="term" value="F:oxidized purine nucleobase lesion DNA N-glycosylase activity"/>
    <property type="evidence" value="ECO:0007669"/>
    <property type="project" value="UniProtKB-EC"/>
</dbReference>
<keyword evidence="8" id="KW-0511">Multifunctional enzyme</keyword>
<comment type="catalytic activity">
    <reaction evidence="1">
        <text>Hydrolysis of DNA containing ring-opened 7-methylguanine residues, releasing 2,6-diamino-4-hydroxy-5-(N-methyl)formamidopyrimidine.</text>
        <dbReference type="EC" id="3.2.2.23"/>
    </reaction>
</comment>
<feature type="compositionally biased region" description="Basic residues" evidence="10">
    <location>
        <begin position="320"/>
        <end position="329"/>
    </location>
</feature>
<dbReference type="Pfam" id="PF06831">
    <property type="entry name" value="H2TH"/>
    <property type="match status" value="1"/>
</dbReference>
<evidence type="ECO:0000256" key="1">
    <source>
        <dbReference type="ARBA" id="ARBA00001668"/>
    </source>
</evidence>
<evidence type="ECO:0000256" key="9">
    <source>
        <dbReference type="ARBA" id="ARBA00023295"/>
    </source>
</evidence>
<dbReference type="GO" id="GO:0003906">
    <property type="term" value="F:DNA-(apurinic or apyrimidinic site) endonuclease activity"/>
    <property type="evidence" value="ECO:0007669"/>
    <property type="project" value="InterPro"/>
</dbReference>
<evidence type="ECO:0000256" key="7">
    <source>
        <dbReference type="ARBA" id="ARBA00023239"/>
    </source>
</evidence>
<dbReference type="OrthoDB" id="444592at2759"/>
<organism evidence="12 13">
    <name type="scientific">Lachnellula hyalina</name>
    <dbReference type="NCBI Taxonomy" id="1316788"/>
    <lineage>
        <taxon>Eukaryota</taxon>
        <taxon>Fungi</taxon>
        <taxon>Dikarya</taxon>
        <taxon>Ascomycota</taxon>
        <taxon>Pezizomycotina</taxon>
        <taxon>Leotiomycetes</taxon>
        <taxon>Helotiales</taxon>
        <taxon>Lachnaceae</taxon>
        <taxon>Lachnellula</taxon>
    </lineage>
</organism>
<sequence>MPEIAEVARVVHYLRKNLVGKTLAVVKAPDDPIIFGKVGTSGPKFEKAMTGKKVLDANQQGKYFWLIMSSPPHPVFHLGMSGWIHIRGEPNGHYRPKATKEDEEWPPEFWKFKLETDSQPKVEAAFADPRRFGRIRLVNCAAEDIKSTTPLIENGPDPVIDKDIFTAEWLEAKILSKRVPIKGFLLNQSMISGIGNWVSDEILYNAKLHPEQYTNTFSSEMIKQLHKSILYVCQTAVDLLGDSSKFPDEWLFNHRGVKSKTKAAITLPNGAKMIYLTVASRSSCVVPSVQKKIVEFPADVKKEDLNGGEDAESEKEIKPKARASNKRKAVVVEDEEVVKAEEEELDKDEPKGKAKKAKSTPKAKIGKVKIKKASSED</sequence>
<dbReference type="PROSITE" id="PS51068">
    <property type="entry name" value="FPG_CAT"/>
    <property type="match status" value="1"/>
</dbReference>
<dbReference type="Gene3D" id="3.20.190.10">
    <property type="entry name" value="MutM-like, N-terminal"/>
    <property type="match status" value="1"/>
</dbReference>
<evidence type="ECO:0000256" key="2">
    <source>
        <dbReference type="ARBA" id="ARBA00009409"/>
    </source>
</evidence>
<dbReference type="SUPFAM" id="SSF46946">
    <property type="entry name" value="S13-like H2TH domain"/>
    <property type="match status" value="1"/>
</dbReference>
<accession>A0A8H8QV15</accession>
<dbReference type="Proteomes" id="UP000431533">
    <property type="component" value="Unassembled WGS sequence"/>
</dbReference>
<dbReference type="RefSeq" id="XP_031002111.1">
    <property type="nucleotide sequence ID" value="XM_031152126.1"/>
</dbReference>
<keyword evidence="4" id="KW-0378">Hydrolase</keyword>
<dbReference type="FunFam" id="1.10.8.50:FF:000009">
    <property type="entry name" value="Formamidopyrimidine-DNA glycosylase"/>
    <property type="match status" value="1"/>
</dbReference>
<feature type="domain" description="Formamidopyrimidine-DNA glycosylase catalytic" evidence="11">
    <location>
        <begin position="2"/>
        <end position="133"/>
    </location>
</feature>
<dbReference type="InterPro" id="IPR012319">
    <property type="entry name" value="FPG_cat"/>
</dbReference>
<evidence type="ECO:0000259" key="11">
    <source>
        <dbReference type="PROSITE" id="PS51068"/>
    </source>
</evidence>
<evidence type="ECO:0000313" key="12">
    <source>
        <dbReference type="EMBL" id="TVY23323.1"/>
    </source>
</evidence>
<evidence type="ECO:0000256" key="8">
    <source>
        <dbReference type="ARBA" id="ARBA00023268"/>
    </source>
</evidence>
<feature type="region of interest" description="Disordered" evidence="10">
    <location>
        <begin position="304"/>
        <end position="377"/>
    </location>
</feature>
<keyword evidence="3" id="KW-0227">DNA damage</keyword>
<dbReference type="CDD" id="cd08972">
    <property type="entry name" value="PF_Nei_N"/>
    <property type="match status" value="1"/>
</dbReference>
<comment type="similarity">
    <text evidence="2">Belongs to the FPG family.</text>
</comment>
<gene>
    <name evidence="12" type="primary">FPG1</name>
    <name evidence="12" type="ORF">LHYA1_G007196</name>
</gene>
<reference evidence="12 13" key="1">
    <citation type="submission" date="2018-05" db="EMBL/GenBank/DDBJ databases">
        <title>Genome sequencing and assembly of the regulated plant pathogen Lachnellula willkommii and related sister species for the development of diagnostic species identification markers.</title>
        <authorList>
            <person name="Giroux E."/>
            <person name="Bilodeau G."/>
        </authorList>
    </citation>
    <scope>NUCLEOTIDE SEQUENCE [LARGE SCALE GENOMIC DNA]</scope>
    <source>
        <strain evidence="12 13">CBS 185.66</strain>
    </source>
</reference>
<dbReference type="PANTHER" id="PTHR22993">
    <property type="entry name" value="FORMAMIDOPYRIMIDINE-DNA GLYCOSYLASE"/>
    <property type="match status" value="1"/>
</dbReference>
<dbReference type="AlphaFoldDB" id="A0A8H8QV15"/>
<dbReference type="SUPFAM" id="SSF81624">
    <property type="entry name" value="N-terminal domain of MutM-like DNA repair proteins"/>
    <property type="match status" value="1"/>
</dbReference>
<proteinExistence type="inferred from homology"/>
<dbReference type="Pfam" id="PF01149">
    <property type="entry name" value="Fapy_DNA_glyco"/>
    <property type="match status" value="1"/>
</dbReference>
<evidence type="ECO:0000256" key="6">
    <source>
        <dbReference type="ARBA" id="ARBA00023204"/>
    </source>
</evidence>
<dbReference type="SMART" id="SM01232">
    <property type="entry name" value="H2TH"/>
    <property type="match status" value="1"/>
</dbReference>
<keyword evidence="13" id="KW-1185">Reference proteome</keyword>
<dbReference type="GO" id="GO:0006284">
    <property type="term" value="P:base-excision repair"/>
    <property type="evidence" value="ECO:0007669"/>
    <property type="project" value="InterPro"/>
</dbReference>
<dbReference type="InterPro" id="IPR035937">
    <property type="entry name" value="FPG_N"/>
</dbReference>
<dbReference type="GO" id="GO:0008270">
    <property type="term" value="F:zinc ion binding"/>
    <property type="evidence" value="ECO:0007669"/>
    <property type="project" value="InterPro"/>
</dbReference>
<evidence type="ECO:0000256" key="4">
    <source>
        <dbReference type="ARBA" id="ARBA00022801"/>
    </source>
</evidence>
<evidence type="ECO:0000256" key="5">
    <source>
        <dbReference type="ARBA" id="ARBA00023125"/>
    </source>
</evidence>
<dbReference type="GO" id="GO:0003684">
    <property type="term" value="F:damaged DNA binding"/>
    <property type="evidence" value="ECO:0007669"/>
    <property type="project" value="InterPro"/>
</dbReference>
<evidence type="ECO:0000313" key="13">
    <source>
        <dbReference type="Proteomes" id="UP000431533"/>
    </source>
</evidence>
<dbReference type="Gene3D" id="1.10.8.50">
    <property type="match status" value="1"/>
</dbReference>
<name>A0A8H8QV15_9HELO</name>
<feature type="compositionally biased region" description="Basic residues" evidence="10">
    <location>
        <begin position="353"/>
        <end position="377"/>
    </location>
</feature>
<evidence type="ECO:0000256" key="3">
    <source>
        <dbReference type="ARBA" id="ARBA00022763"/>
    </source>
</evidence>
<keyword evidence="5" id="KW-0238">DNA-binding</keyword>
<dbReference type="EMBL" id="QGMH01000188">
    <property type="protein sequence ID" value="TVY23323.1"/>
    <property type="molecule type" value="Genomic_DNA"/>
</dbReference>
<dbReference type="PANTHER" id="PTHR22993:SF9">
    <property type="entry name" value="FORMAMIDOPYRIMIDINE-DNA GLYCOSYLASE"/>
    <property type="match status" value="1"/>
</dbReference>
<keyword evidence="6" id="KW-0234">DNA repair</keyword>
<dbReference type="InterPro" id="IPR010979">
    <property type="entry name" value="Ribosomal_uS13-like_H2TH"/>
</dbReference>
<keyword evidence="7" id="KW-0456">Lyase</keyword>
<dbReference type="GeneID" id="41987394"/>
<dbReference type="GO" id="GO:0005634">
    <property type="term" value="C:nucleus"/>
    <property type="evidence" value="ECO:0007669"/>
    <property type="project" value="TreeGrafter"/>
</dbReference>
<dbReference type="GO" id="GO:0016829">
    <property type="term" value="F:lyase activity"/>
    <property type="evidence" value="ECO:0007669"/>
    <property type="project" value="UniProtKB-KW"/>
</dbReference>
<evidence type="ECO:0000256" key="10">
    <source>
        <dbReference type="SAM" id="MobiDB-lite"/>
    </source>
</evidence>
<feature type="compositionally biased region" description="Acidic residues" evidence="10">
    <location>
        <begin position="332"/>
        <end position="347"/>
    </location>
</feature>
<dbReference type="SMART" id="SM00898">
    <property type="entry name" value="Fapy_DNA_glyco"/>
    <property type="match status" value="1"/>
</dbReference>
<comment type="caution">
    <text evidence="12">The sequence shown here is derived from an EMBL/GenBank/DDBJ whole genome shotgun (WGS) entry which is preliminary data.</text>
</comment>
<protein>
    <submittedName>
        <fullName evidence="12">Formamidopyrimidine-DNA glycosylase</fullName>
    </submittedName>
</protein>
<keyword evidence="9" id="KW-0326">Glycosidase</keyword>
<dbReference type="InterPro" id="IPR015886">
    <property type="entry name" value="H2TH_FPG"/>
</dbReference>